<accession>A0A3R7DBF6</accession>
<feature type="compositionally biased region" description="Basic and acidic residues" evidence="1">
    <location>
        <begin position="125"/>
        <end position="136"/>
    </location>
</feature>
<evidence type="ECO:0000313" key="2">
    <source>
        <dbReference type="EMBL" id="RKD93309.1"/>
    </source>
</evidence>
<name>A0A3R7DBF6_9EURY</name>
<dbReference type="AlphaFoldDB" id="A0A3R7DBF6"/>
<feature type="compositionally biased region" description="Acidic residues" evidence="1">
    <location>
        <begin position="72"/>
        <end position="116"/>
    </location>
</feature>
<dbReference type="EMBL" id="RAPO01000003">
    <property type="protein sequence ID" value="RKD93309.1"/>
    <property type="molecule type" value="Genomic_DNA"/>
</dbReference>
<evidence type="ECO:0000256" key="1">
    <source>
        <dbReference type="SAM" id="MobiDB-lite"/>
    </source>
</evidence>
<feature type="region of interest" description="Disordered" evidence="1">
    <location>
        <begin position="252"/>
        <end position="287"/>
    </location>
</feature>
<comment type="caution">
    <text evidence="2">The sequence shown here is derived from an EMBL/GenBank/DDBJ whole genome shotgun (WGS) entry which is preliminary data.</text>
</comment>
<sequence length="287" mass="31608">MVSRMTLIEVVIMAPFPLRATTMRFNVRTLAVVAVALMVALSGCSALEGVTESQSNETADLENESVGGTETNETEDENESTSPDDELSDEGTADTDDPTNETEEENATGDEADNTADAEWYPPEEPNRPLEDKREDRIESVEFVDTEPAADGEGYSNFNLEVVVNTSMERVDPAEHGDVVGEPYFFVKINEDEQKIVERTEHVRMAENGTFHIEVRPAGIEAFGEGPLTVEVFLMDEDKDWDDIYDSVGTEIYFNPESSADSDDDGDDREGTESATTTEDDSNASEN</sequence>
<keyword evidence="3" id="KW-1185">Reference proteome</keyword>
<proteinExistence type="predicted"/>
<protein>
    <submittedName>
        <fullName evidence="2">Uncharacterized protein</fullName>
    </submittedName>
</protein>
<reference evidence="2 3" key="1">
    <citation type="submission" date="2018-09" db="EMBL/GenBank/DDBJ databases">
        <title>Genomic Encyclopedia of Archaeal and Bacterial Type Strains, Phase II (KMG-II): from individual species to whole genera.</title>
        <authorList>
            <person name="Goeker M."/>
        </authorList>
    </citation>
    <scope>NUCLEOTIDE SEQUENCE [LARGE SCALE GENOMIC DNA]</scope>
    <source>
        <strain evidence="2 3">DSM 13151</strain>
    </source>
</reference>
<feature type="compositionally biased region" description="Acidic residues" evidence="1">
    <location>
        <begin position="260"/>
        <end position="270"/>
    </location>
</feature>
<evidence type="ECO:0000313" key="3">
    <source>
        <dbReference type="Proteomes" id="UP000283805"/>
    </source>
</evidence>
<gene>
    <name evidence="2" type="ORF">ATJ93_2927</name>
</gene>
<organism evidence="2 3">
    <name type="scientific">Halopiger aswanensis</name>
    <dbReference type="NCBI Taxonomy" id="148449"/>
    <lineage>
        <taxon>Archaea</taxon>
        <taxon>Methanobacteriati</taxon>
        <taxon>Methanobacteriota</taxon>
        <taxon>Stenosarchaea group</taxon>
        <taxon>Halobacteria</taxon>
        <taxon>Halobacteriales</taxon>
        <taxon>Natrialbaceae</taxon>
        <taxon>Halopiger</taxon>
    </lineage>
</organism>
<feature type="compositionally biased region" description="Acidic residues" evidence="1">
    <location>
        <begin position="278"/>
        <end position="287"/>
    </location>
</feature>
<dbReference type="Proteomes" id="UP000283805">
    <property type="component" value="Unassembled WGS sequence"/>
</dbReference>
<feature type="region of interest" description="Disordered" evidence="1">
    <location>
        <begin position="49"/>
        <end position="136"/>
    </location>
</feature>